<dbReference type="EMBL" id="JAAKZF010000027">
    <property type="protein sequence ID" value="NGO53161.1"/>
    <property type="molecule type" value="Genomic_DNA"/>
</dbReference>
<proteinExistence type="inferred from homology"/>
<dbReference type="InterPro" id="IPR015421">
    <property type="entry name" value="PyrdxlP-dep_Trfase_major"/>
</dbReference>
<dbReference type="CDD" id="cd00616">
    <property type="entry name" value="AHBA_syn"/>
    <property type="match status" value="1"/>
</dbReference>
<dbReference type="Gene3D" id="3.90.1150.10">
    <property type="entry name" value="Aspartate Aminotransferase, domain 1"/>
    <property type="match status" value="1"/>
</dbReference>
<dbReference type="Pfam" id="PF01041">
    <property type="entry name" value="DegT_DnrJ_EryC1"/>
    <property type="match status" value="1"/>
</dbReference>
<evidence type="ECO:0000313" key="4">
    <source>
        <dbReference type="EMBL" id="NGO53161.1"/>
    </source>
</evidence>
<dbReference type="SUPFAM" id="SSF53383">
    <property type="entry name" value="PLP-dependent transferases"/>
    <property type="match status" value="1"/>
</dbReference>
<dbReference type="InterPro" id="IPR015422">
    <property type="entry name" value="PyrdxlP-dep_Trfase_small"/>
</dbReference>
<dbReference type="GO" id="GO:0030170">
    <property type="term" value="F:pyridoxal phosphate binding"/>
    <property type="evidence" value="ECO:0007669"/>
    <property type="project" value="TreeGrafter"/>
</dbReference>
<protein>
    <submittedName>
        <fullName evidence="4">DegT/DnrJ/EryC1/StrS aminotransferase family protein</fullName>
    </submittedName>
</protein>
<evidence type="ECO:0000256" key="1">
    <source>
        <dbReference type="ARBA" id="ARBA00037999"/>
    </source>
</evidence>
<sequence length="459" mass="49863">MKRWPIYDEEQIDEVVAVLRSSRVNAWTGEHVGRFEEAYAKYLGRRHAVALANGTVALDLAMRVLGIGAGDEVIVTPRSFVASAACVPFAGATPVFADVDPISGNLSAETIAPKITSRTKAVIVVHVAGWPCDMGPIMELAQRTGIKVVEDCAQAHGAEYYGRPVGSLGDIAAFSFCQDKIITTGGEGGLVAMDDDAMWAKAWSIKDHGKCYDTVKRPNPAPGFRWVHESVGTNWRMMSIQAVLGLRQLERLHEWRAQRTRNAEIWRRTLVDIPMLFTPQLDPAHTHGWYRFYTYIRPGTFPVGLGMARDALIAKISNAGVPCFSGSCSEIYLERAFTDAGFAPAERLPTARLLGETSLAFLTDPSWSEEETADAAAVARGIILGSARELQRRPSSRVRIRARQIAGREPKTDAATIILNAGKIGPQPQARGAPASTLAQANGHHRGSGGRLSRAEPAK</sequence>
<dbReference type="GO" id="GO:0008483">
    <property type="term" value="F:transaminase activity"/>
    <property type="evidence" value="ECO:0007669"/>
    <property type="project" value="UniProtKB-KW"/>
</dbReference>
<name>A0A6G4WEI2_9HYPH</name>
<feature type="region of interest" description="Disordered" evidence="3">
    <location>
        <begin position="421"/>
        <end position="459"/>
    </location>
</feature>
<dbReference type="GO" id="GO:0000271">
    <property type="term" value="P:polysaccharide biosynthetic process"/>
    <property type="evidence" value="ECO:0007669"/>
    <property type="project" value="TreeGrafter"/>
</dbReference>
<keyword evidence="4" id="KW-0808">Transferase</keyword>
<dbReference type="AlphaFoldDB" id="A0A6G4WEI2"/>
<dbReference type="InterPro" id="IPR000653">
    <property type="entry name" value="DegT/StrS_aminotransferase"/>
</dbReference>
<gene>
    <name evidence="4" type="ORF">G6N73_18645</name>
</gene>
<evidence type="ECO:0000256" key="2">
    <source>
        <dbReference type="RuleBase" id="RU004508"/>
    </source>
</evidence>
<comment type="similarity">
    <text evidence="1 2">Belongs to the DegT/DnrJ/EryC1 family.</text>
</comment>
<accession>A0A6G4WEI2</accession>
<comment type="caution">
    <text evidence="4">The sequence shown here is derived from an EMBL/GenBank/DDBJ whole genome shotgun (WGS) entry which is preliminary data.</text>
</comment>
<reference evidence="4 5" key="1">
    <citation type="submission" date="2020-02" db="EMBL/GenBank/DDBJ databases">
        <title>Genome sequence of strain CCNWXJ40-4.</title>
        <authorList>
            <person name="Gao J."/>
            <person name="Sun J."/>
        </authorList>
    </citation>
    <scope>NUCLEOTIDE SEQUENCE [LARGE SCALE GENOMIC DNA]</scope>
    <source>
        <strain evidence="4 5">CCNWXJ 40-4</strain>
    </source>
</reference>
<evidence type="ECO:0000313" key="5">
    <source>
        <dbReference type="Proteomes" id="UP001642900"/>
    </source>
</evidence>
<keyword evidence="5" id="KW-1185">Reference proteome</keyword>
<keyword evidence="2" id="KW-0663">Pyridoxal phosphate</keyword>
<dbReference type="Proteomes" id="UP001642900">
    <property type="component" value="Unassembled WGS sequence"/>
</dbReference>
<organism evidence="4 5">
    <name type="scientific">Allomesorhizobium camelthorni</name>
    <dbReference type="NCBI Taxonomy" id="475069"/>
    <lineage>
        <taxon>Bacteria</taxon>
        <taxon>Pseudomonadati</taxon>
        <taxon>Pseudomonadota</taxon>
        <taxon>Alphaproteobacteria</taxon>
        <taxon>Hyphomicrobiales</taxon>
        <taxon>Phyllobacteriaceae</taxon>
        <taxon>Allomesorhizobium</taxon>
    </lineage>
</organism>
<dbReference type="PANTHER" id="PTHR30244:SF34">
    <property type="entry name" value="DTDP-4-AMINO-4,6-DIDEOXYGALACTOSE TRANSAMINASE"/>
    <property type="match status" value="1"/>
</dbReference>
<keyword evidence="4" id="KW-0032">Aminotransferase</keyword>
<dbReference type="PANTHER" id="PTHR30244">
    <property type="entry name" value="TRANSAMINASE"/>
    <property type="match status" value="1"/>
</dbReference>
<dbReference type="InterPro" id="IPR015424">
    <property type="entry name" value="PyrdxlP-dep_Trfase"/>
</dbReference>
<evidence type="ECO:0000256" key="3">
    <source>
        <dbReference type="SAM" id="MobiDB-lite"/>
    </source>
</evidence>
<dbReference type="Gene3D" id="3.40.640.10">
    <property type="entry name" value="Type I PLP-dependent aspartate aminotransferase-like (Major domain)"/>
    <property type="match status" value="1"/>
</dbReference>